<evidence type="ECO:0000313" key="2">
    <source>
        <dbReference type="EMBL" id="WDE00748.1"/>
    </source>
</evidence>
<sequence length="118" mass="13399">MLEFTLEVWLMSIGGISFLLWGIGILCFGRITVRHIEREMGKEGKEPPVWDKGIGGRFGAYALIILFPNIKRHASLVDVVATKRYARKIDWYLALFLQITFAVFIVAAGIAYYLYGPE</sequence>
<proteinExistence type="predicted"/>
<evidence type="ECO:0000313" key="3">
    <source>
        <dbReference type="Proteomes" id="UP000032568"/>
    </source>
</evidence>
<dbReference type="RefSeq" id="WP_044832377.1">
    <property type="nucleotide sequence ID" value="NZ_CP059735.1"/>
</dbReference>
<keyword evidence="1" id="KW-0812">Transmembrane</keyword>
<protein>
    <submittedName>
        <fullName evidence="2">Uncharacterized protein</fullName>
    </submittedName>
</protein>
<feature type="transmembrane region" description="Helical" evidence="1">
    <location>
        <begin position="6"/>
        <end position="28"/>
    </location>
</feature>
<organism evidence="2 3">
    <name type="scientific">Thalassomonas actiniarum</name>
    <dbReference type="NCBI Taxonomy" id="485447"/>
    <lineage>
        <taxon>Bacteria</taxon>
        <taxon>Pseudomonadati</taxon>
        <taxon>Pseudomonadota</taxon>
        <taxon>Gammaproteobacteria</taxon>
        <taxon>Alteromonadales</taxon>
        <taxon>Colwelliaceae</taxon>
        <taxon>Thalassomonas</taxon>
    </lineage>
</organism>
<name>A0AAF0C4Q9_9GAMM</name>
<keyword evidence="1" id="KW-1133">Transmembrane helix</keyword>
<evidence type="ECO:0000256" key="1">
    <source>
        <dbReference type="SAM" id="Phobius"/>
    </source>
</evidence>
<dbReference type="EMBL" id="CP059735">
    <property type="protein sequence ID" value="WDE00748.1"/>
    <property type="molecule type" value="Genomic_DNA"/>
</dbReference>
<dbReference type="KEGG" id="tact:SG35_009005"/>
<reference evidence="2 3" key="1">
    <citation type="journal article" date="2015" name="Genome Announc.">
        <title>Draft Genome Sequences of Marine Isolates of Thalassomonas viridans and Thalassomonas actiniarum.</title>
        <authorList>
            <person name="Olonade I."/>
            <person name="van Zyl L.J."/>
            <person name="Trindade M."/>
        </authorList>
    </citation>
    <scope>NUCLEOTIDE SEQUENCE [LARGE SCALE GENOMIC DNA]</scope>
    <source>
        <strain evidence="2 3">A5K-106</strain>
    </source>
</reference>
<reference evidence="2 3" key="2">
    <citation type="journal article" date="2022" name="Mar. Drugs">
        <title>Bioassay-Guided Fractionation Leads to the Detection of Cholic Acid Generated by the Rare Thalassomonas sp.</title>
        <authorList>
            <person name="Pheiffer F."/>
            <person name="Schneider Y.K."/>
            <person name="Hansen E.H."/>
            <person name="Andersen J.H."/>
            <person name="Isaksson J."/>
            <person name="Busche T."/>
            <person name="R C."/>
            <person name="Kalinowski J."/>
            <person name="Zyl L.V."/>
            <person name="Trindade M."/>
        </authorList>
    </citation>
    <scope>NUCLEOTIDE SEQUENCE [LARGE SCALE GENOMIC DNA]</scope>
    <source>
        <strain evidence="2 3">A5K-106</strain>
    </source>
</reference>
<dbReference type="AlphaFoldDB" id="A0AAF0C4Q9"/>
<keyword evidence="1" id="KW-0472">Membrane</keyword>
<accession>A0AAF0C4Q9</accession>
<gene>
    <name evidence="2" type="ORF">SG35_009005</name>
</gene>
<keyword evidence="3" id="KW-1185">Reference proteome</keyword>
<feature type="transmembrane region" description="Helical" evidence="1">
    <location>
        <begin position="91"/>
        <end position="115"/>
    </location>
</feature>
<dbReference type="Proteomes" id="UP000032568">
    <property type="component" value="Chromosome"/>
</dbReference>